<sequence length="107" mass="11904">MSPDSGRIIPLVVEADHDQIHQRLTVKLLQGGEYIPDVFGCEQSACLSDPPAGIGIAWICVASGRAERCYKRVTWNSKIAYLLECELMLSYREKNVNRIKQNILAAG</sequence>
<dbReference type="KEGG" id="plu:plu4141"/>
<proteinExistence type="predicted"/>
<evidence type="ECO:0000313" key="2">
    <source>
        <dbReference type="Proteomes" id="UP000002514"/>
    </source>
</evidence>
<dbReference type="HOGENOM" id="CLU_2207570_0_0_6"/>
<organism evidence="1 2">
    <name type="scientific">Photorhabdus laumondii subsp. laumondii (strain DSM 15139 / CIP 105565 / TT01)</name>
    <name type="common">Photorhabdus luminescens subsp. laumondii</name>
    <dbReference type="NCBI Taxonomy" id="243265"/>
    <lineage>
        <taxon>Bacteria</taxon>
        <taxon>Pseudomonadati</taxon>
        <taxon>Pseudomonadota</taxon>
        <taxon>Gammaproteobacteria</taxon>
        <taxon>Enterobacterales</taxon>
        <taxon>Morganellaceae</taxon>
        <taxon>Photorhabdus</taxon>
    </lineage>
</organism>
<gene>
    <name evidence="1" type="ordered locus">plu4141</name>
</gene>
<dbReference type="Proteomes" id="UP000002514">
    <property type="component" value="Chromosome"/>
</dbReference>
<name>Q7MZX0_PHOLL</name>
<protein>
    <submittedName>
        <fullName evidence="1">Photorhabdus luminescens subsp. laumondii TTO1 complete genome segment 14/17</fullName>
    </submittedName>
</protein>
<dbReference type="EMBL" id="BX571872">
    <property type="protein sequence ID" value="CAE16513.1"/>
    <property type="molecule type" value="Genomic_DNA"/>
</dbReference>
<reference evidence="2" key="1">
    <citation type="journal article" date="2003" name="Nat. Biotechnol.">
        <title>The genome sequence of the entomopathogenic bacterium Photorhabdus luminescens.</title>
        <authorList>
            <person name="Duchaud E."/>
            <person name="Rusniok C."/>
            <person name="Frangeul L."/>
            <person name="Buchrieser C."/>
            <person name="Givaudan A."/>
            <person name="Taourit S."/>
            <person name="Bocs S."/>
            <person name="Boursaux-Eude C."/>
            <person name="Chandler M."/>
            <person name="Charles J.-F."/>
            <person name="Dassa E."/>
            <person name="Derose R."/>
            <person name="Derzelle S."/>
            <person name="Freyssinet G."/>
            <person name="Gaudriault S."/>
            <person name="Medigue C."/>
            <person name="Lanois A."/>
            <person name="Powell K."/>
            <person name="Siguier P."/>
            <person name="Vincent R."/>
            <person name="Wingate V."/>
            <person name="Zouine M."/>
            <person name="Glaser P."/>
            <person name="Boemare N."/>
            <person name="Danchin A."/>
            <person name="Kunst F."/>
        </authorList>
    </citation>
    <scope>NUCLEOTIDE SEQUENCE [LARGE SCALE GENOMIC DNA]</scope>
    <source>
        <strain evidence="2">DSM 15139 / CIP 105565 / TT01</strain>
    </source>
</reference>
<dbReference type="AlphaFoldDB" id="Q7MZX0"/>
<accession>Q7MZX0</accession>
<keyword evidence="2" id="KW-1185">Reference proteome</keyword>
<evidence type="ECO:0000313" key="1">
    <source>
        <dbReference type="EMBL" id="CAE16513.1"/>
    </source>
</evidence>